<proteinExistence type="predicted"/>
<protein>
    <submittedName>
        <fullName evidence="1">Uncharacterized protein</fullName>
    </submittedName>
</protein>
<reference evidence="2" key="1">
    <citation type="submission" date="2016-10" db="EMBL/GenBank/DDBJ databases">
        <authorList>
            <person name="Varghese N."/>
            <person name="Submissions S."/>
        </authorList>
    </citation>
    <scope>NUCLEOTIDE SEQUENCE [LARGE SCALE GENOMIC DNA]</scope>
    <source>
        <strain evidence="2">CGMCC 1.10971</strain>
    </source>
</reference>
<evidence type="ECO:0000313" key="2">
    <source>
        <dbReference type="Proteomes" id="UP000198623"/>
    </source>
</evidence>
<gene>
    <name evidence="1" type="ORF">SAMN05216175_104163</name>
</gene>
<dbReference type="EMBL" id="FOOU01000004">
    <property type="protein sequence ID" value="SFG21804.1"/>
    <property type="molecule type" value="Genomic_DNA"/>
</dbReference>
<dbReference type="Proteomes" id="UP000198623">
    <property type="component" value="Unassembled WGS sequence"/>
</dbReference>
<sequence>MLYACLISIAYQVIYPFDLSGHACLAEDKLLLW</sequence>
<evidence type="ECO:0000313" key="1">
    <source>
        <dbReference type="EMBL" id="SFG21804.1"/>
    </source>
</evidence>
<name>A0A1I2Q0D6_9GAMM</name>
<dbReference type="STRING" id="1045558.SAMN05216175_104163"/>
<organism evidence="1 2">
    <name type="scientific">Neptunomonas qingdaonensis</name>
    <dbReference type="NCBI Taxonomy" id="1045558"/>
    <lineage>
        <taxon>Bacteria</taxon>
        <taxon>Pseudomonadati</taxon>
        <taxon>Pseudomonadota</taxon>
        <taxon>Gammaproteobacteria</taxon>
        <taxon>Oceanospirillales</taxon>
        <taxon>Oceanospirillaceae</taxon>
        <taxon>Neptunomonas</taxon>
    </lineage>
</organism>
<dbReference type="AlphaFoldDB" id="A0A1I2Q0D6"/>
<accession>A0A1I2Q0D6</accession>
<keyword evidence="2" id="KW-1185">Reference proteome</keyword>